<dbReference type="InterPro" id="IPR032872">
    <property type="entry name" value="WAK_assoc_C"/>
</dbReference>
<organism evidence="7 8">
    <name type="scientific">Iris pallida</name>
    <name type="common">Sweet iris</name>
    <dbReference type="NCBI Taxonomy" id="29817"/>
    <lineage>
        <taxon>Eukaryota</taxon>
        <taxon>Viridiplantae</taxon>
        <taxon>Streptophyta</taxon>
        <taxon>Embryophyta</taxon>
        <taxon>Tracheophyta</taxon>
        <taxon>Spermatophyta</taxon>
        <taxon>Magnoliopsida</taxon>
        <taxon>Liliopsida</taxon>
        <taxon>Asparagales</taxon>
        <taxon>Iridaceae</taxon>
        <taxon>Iridoideae</taxon>
        <taxon>Irideae</taxon>
        <taxon>Iris</taxon>
    </lineage>
</organism>
<evidence type="ECO:0000256" key="4">
    <source>
        <dbReference type="SAM" id="SignalP"/>
    </source>
</evidence>
<evidence type="ECO:0000256" key="3">
    <source>
        <dbReference type="ARBA" id="ARBA00023180"/>
    </source>
</evidence>
<reference evidence="7" key="1">
    <citation type="journal article" date="2023" name="GigaByte">
        <title>Genome assembly of the bearded iris, Iris pallida Lam.</title>
        <authorList>
            <person name="Bruccoleri R.E."/>
            <person name="Oakeley E.J."/>
            <person name="Faust A.M.E."/>
            <person name="Altorfer M."/>
            <person name="Dessus-Babus S."/>
            <person name="Burckhardt D."/>
            <person name="Oertli M."/>
            <person name="Naumann U."/>
            <person name="Petersen F."/>
            <person name="Wong J."/>
        </authorList>
    </citation>
    <scope>NUCLEOTIDE SEQUENCE</scope>
    <source>
        <strain evidence="7">GSM-AAB239-AS_SAM_17_03QT</strain>
    </source>
</reference>
<comment type="subcellular location">
    <subcellularLocation>
        <location evidence="1">Membrane</location>
        <topology evidence="1">Single-pass membrane protein</topology>
    </subcellularLocation>
</comment>
<feature type="signal peptide" evidence="4">
    <location>
        <begin position="1"/>
        <end position="21"/>
    </location>
</feature>
<evidence type="ECO:0000256" key="1">
    <source>
        <dbReference type="ARBA" id="ARBA00004167"/>
    </source>
</evidence>
<gene>
    <name evidence="7" type="ORF">M6B38_250465</name>
</gene>
<feature type="chain" id="PRO_5043993952" description="Wall-associated receptor kinase galacturonan-binding domain-containing protein" evidence="4">
    <location>
        <begin position="22"/>
        <end position="293"/>
    </location>
</feature>
<evidence type="ECO:0000259" key="5">
    <source>
        <dbReference type="Pfam" id="PF13947"/>
    </source>
</evidence>
<dbReference type="Proteomes" id="UP001140949">
    <property type="component" value="Unassembled WGS sequence"/>
</dbReference>
<comment type="caution">
    <text evidence="7">The sequence shown here is derived from an EMBL/GenBank/DDBJ whole genome shotgun (WGS) entry which is preliminary data.</text>
</comment>
<dbReference type="InterPro" id="IPR025287">
    <property type="entry name" value="WAK_GUB"/>
</dbReference>
<dbReference type="PANTHER" id="PTHR33355:SF10">
    <property type="entry name" value="EGF-LIKE DOMAIN-CONTAINING PROTEIN"/>
    <property type="match status" value="1"/>
</dbReference>
<dbReference type="EMBL" id="JANAVB010000800">
    <property type="protein sequence ID" value="KAJ6853341.1"/>
    <property type="molecule type" value="Genomic_DNA"/>
</dbReference>
<dbReference type="GO" id="GO:0016020">
    <property type="term" value="C:membrane"/>
    <property type="evidence" value="ECO:0007669"/>
    <property type="project" value="UniProtKB-SubCell"/>
</dbReference>
<keyword evidence="8" id="KW-1185">Reference proteome</keyword>
<reference evidence="7" key="2">
    <citation type="submission" date="2023-04" db="EMBL/GenBank/DDBJ databases">
        <authorList>
            <person name="Bruccoleri R.E."/>
            <person name="Oakeley E.J."/>
            <person name="Faust A.-M."/>
            <person name="Dessus-Babus S."/>
            <person name="Altorfer M."/>
            <person name="Burckhardt D."/>
            <person name="Oertli M."/>
            <person name="Naumann U."/>
            <person name="Petersen F."/>
            <person name="Wong J."/>
        </authorList>
    </citation>
    <scope>NUCLEOTIDE SEQUENCE</scope>
    <source>
        <strain evidence="7">GSM-AAB239-AS_SAM_17_03QT</strain>
        <tissue evidence="7">Leaf</tissue>
    </source>
</reference>
<proteinExistence type="predicted"/>
<dbReference type="PANTHER" id="PTHR33355">
    <property type="entry name" value="WALL-ASSOCIATED RECEPTOR KINASE CARBOXY-TERMINAL PROTEIN-RELATED"/>
    <property type="match status" value="1"/>
</dbReference>
<dbReference type="GO" id="GO:0030247">
    <property type="term" value="F:polysaccharide binding"/>
    <property type="evidence" value="ECO:0007669"/>
    <property type="project" value="InterPro"/>
</dbReference>
<evidence type="ECO:0008006" key="9">
    <source>
        <dbReference type="Google" id="ProtNLM"/>
    </source>
</evidence>
<evidence type="ECO:0000256" key="2">
    <source>
        <dbReference type="ARBA" id="ARBA00022729"/>
    </source>
</evidence>
<evidence type="ECO:0000259" key="6">
    <source>
        <dbReference type="Pfam" id="PF14380"/>
    </source>
</evidence>
<dbReference type="Pfam" id="PF13947">
    <property type="entry name" value="GUB_WAK_bind"/>
    <property type="match status" value="1"/>
</dbReference>
<keyword evidence="2 4" id="KW-0732">Signal</keyword>
<keyword evidence="3" id="KW-0325">Glycoprotein</keyword>
<evidence type="ECO:0000313" key="8">
    <source>
        <dbReference type="Proteomes" id="UP001140949"/>
    </source>
</evidence>
<protein>
    <recommendedName>
        <fullName evidence="9">Wall-associated receptor kinase galacturonan-binding domain-containing protein</fullName>
    </recommendedName>
</protein>
<feature type="domain" description="Wall-associated receptor kinase galacturonan-binding" evidence="5">
    <location>
        <begin position="24"/>
        <end position="86"/>
    </location>
</feature>
<accession>A0AAX6IJZ2</accession>
<name>A0AAX6IJZ2_IRIPA</name>
<evidence type="ECO:0000313" key="7">
    <source>
        <dbReference type="EMBL" id="KAJ6853341.1"/>
    </source>
</evidence>
<dbReference type="Pfam" id="PF14380">
    <property type="entry name" value="WAK_assoc"/>
    <property type="match status" value="1"/>
</dbReference>
<feature type="domain" description="Wall-associated receptor kinase C-terminal" evidence="6">
    <location>
        <begin position="197"/>
        <end position="249"/>
    </location>
</feature>
<dbReference type="AlphaFoldDB" id="A0AAX6IJZ2"/>
<sequence>MNSSNLLAILLLLLLLTPSRSQSCKRSCGAFPIHYPFGTGPGCGSPAFHPHVACDEGRNLLLFTTRTGSYPVQSIDYANQVLYVQDPSLSTCSSAGPSPGFSLDWDAPFSFRDGDVFALLGCPPSLSSSSPNSTLCDAANAPICTLLYSCPAVARLGSPVSACCVYAPASLGPSYEMDLGKLRCAAYSAIYSFNGAEGDPERWKFGIALRYRFSVDDGYPSACADCERTDGACGYAAGRSNSFVCNCGNGVNTTTNCYYARWNVDSDGQSLPPPLSIGFKLIFSWWVMAWILL</sequence>